<dbReference type="GO" id="GO:0004497">
    <property type="term" value="F:monooxygenase activity"/>
    <property type="evidence" value="ECO:0007669"/>
    <property type="project" value="UniProtKB-KW"/>
</dbReference>
<dbReference type="InterPro" id="IPR050364">
    <property type="entry name" value="Cytochrome_P450_fung"/>
</dbReference>
<dbReference type="Gene3D" id="1.10.630.10">
    <property type="entry name" value="Cytochrome P450"/>
    <property type="match status" value="1"/>
</dbReference>
<dbReference type="Proteomes" id="UP000582016">
    <property type="component" value="Unassembled WGS sequence"/>
</dbReference>
<dbReference type="OrthoDB" id="3200163at2759"/>
<name>A0A8H5IUA8_9HYPO</name>
<evidence type="ECO:0000256" key="1">
    <source>
        <dbReference type="ARBA" id="ARBA00010617"/>
    </source>
</evidence>
<dbReference type="Pfam" id="PF00135">
    <property type="entry name" value="COesterase"/>
    <property type="match status" value="1"/>
</dbReference>
<keyword evidence="6" id="KW-1133">Transmembrane helix</keyword>
<proteinExistence type="inferred from homology"/>
<dbReference type="GO" id="GO:0005506">
    <property type="term" value="F:iron ion binding"/>
    <property type="evidence" value="ECO:0007669"/>
    <property type="project" value="InterPro"/>
</dbReference>
<dbReference type="PRINTS" id="PR00463">
    <property type="entry name" value="EP450I"/>
</dbReference>
<dbReference type="AlphaFoldDB" id="A0A8H5IUA8"/>
<dbReference type="Pfam" id="PF00067">
    <property type="entry name" value="p450"/>
    <property type="match status" value="1"/>
</dbReference>
<evidence type="ECO:0000256" key="3">
    <source>
        <dbReference type="ARBA" id="ARBA00023002"/>
    </source>
</evidence>
<dbReference type="SUPFAM" id="SSF53474">
    <property type="entry name" value="alpha/beta-Hydrolases"/>
    <property type="match status" value="1"/>
</dbReference>
<keyword evidence="8" id="KW-0503">Monooxygenase</keyword>
<dbReference type="SUPFAM" id="SSF48264">
    <property type="entry name" value="Cytochrome P450"/>
    <property type="match status" value="1"/>
</dbReference>
<dbReference type="PANTHER" id="PTHR46300:SF4">
    <property type="entry name" value="CYTOCHROME P450 98A3"/>
    <property type="match status" value="1"/>
</dbReference>
<dbReference type="InterPro" id="IPR001128">
    <property type="entry name" value="Cyt_P450"/>
</dbReference>
<organism evidence="8 9">
    <name type="scientific">Fusarium phyllophilum</name>
    <dbReference type="NCBI Taxonomy" id="47803"/>
    <lineage>
        <taxon>Eukaryota</taxon>
        <taxon>Fungi</taxon>
        <taxon>Dikarya</taxon>
        <taxon>Ascomycota</taxon>
        <taxon>Pezizomycotina</taxon>
        <taxon>Sordariomycetes</taxon>
        <taxon>Hypocreomycetidae</taxon>
        <taxon>Hypocreales</taxon>
        <taxon>Nectriaceae</taxon>
        <taxon>Fusarium</taxon>
        <taxon>Fusarium fujikuroi species complex</taxon>
    </lineage>
</organism>
<dbReference type="InterPro" id="IPR002401">
    <property type="entry name" value="Cyt_P450_E_grp-I"/>
</dbReference>
<evidence type="ECO:0000256" key="6">
    <source>
        <dbReference type="SAM" id="Phobius"/>
    </source>
</evidence>
<comment type="caution">
    <text evidence="8">The sequence shown here is derived from an EMBL/GenBank/DDBJ whole genome shotgun (WGS) entry which is preliminary data.</text>
</comment>
<evidence type="ECO:0000256" key="4">
    <source>
        <dbReference type="ARBA" id="ARBA00023004"/>
    </source>
</evidence>
<keyword evidence="2 5" id="KW-0479">Metal-binding</keyword>
<comment type="similarity">
    <text evidence="1">Belongs to the cytochrome P450 family.</text>
</comment>
<accession>A0A8H5IUA8</accession>
<sequence>MLANLTIRASQFDVQNILDIASSVTLNHARRFWSLFALIAVIALLTEWARVLYMRRKLPPGPFPFPIIGNHFQTPAVRPWLTWEKWAKYYNSPLTTIWIGRYPRIIISDAWVASDLLEKKSDVLSSRPKLIMMGNLINTTTTNQTHTAVGSQAARGYRSYQADESKILTRDFLEIPDDYEMSIERYSVSTSSIVGWGRRIDKNNDYVAVQALKFMESVNLVVPGAFIMEALPWLQKLPSWLYKFPHALKLGSAIGSRYFYMLTEESMGNKHKAFNSTVMKAQKDHSMTDLEVAGLMANVIGGGVDTTSSTMVSFILAMCAFPEVQKKAQEELDRVVGHDRSPDWRDIDGNKLPYITAIVKETLRWKTVTILARIPHANTVDIDYRGYHFPAGTNFTGNMWAIHRNPVDFPDPDNFVPERFLDGPWKKLYPNARGRNPFGWGRRQCSGQPLAEQGLLYSLGRIIWAFHIEPGLNKDLTKMGEVVQVFQLQHPLLGCINGTDGDVMAFRGIQYATLENRLAQAAVKDAYPKVIDATKYGPISPNPLGSFQLEMKLMQQTQPNPDYLVSSDAEALNLNIWIPKGQDGQLLHNLPVYVFIHGGGFISGSGNSPHYDLTRLVRLSAEKGTRIIGVTVKLGLLGLFTSQELRNADFKANNQLRDQRAAFQWLKKHIEGFGGDPENITASGESTGGVCTGLHLFSKESLFNRAYLTGGSPLLMQVAGPEEHENHYKQVIEALGLATATPEERISALLWTPYDELLIRVPMNIAYRPMLDGDVVPFVMNHANVQDKESKIPGRRWLNGLVIGDCQFDAAFKKSNIAKKFPETVRARLGDNAVTERLLAAYDADPSNDDETVFAGFLRFSTDIGYYAATCTFAQGWAPITHTFAFNEPNPWPGMFQGHATHVFDIAMLFQNFQTDLPVAQVEAGRQMAADLFLFVHGRPPWVTADKGTMVYGPSVDGPVRNMVSDRLPEEAGRRRAIIDASDAITIDEIAATHAAFMAST</sequence>
<evidence type="ECO:0000313" key="8">
    <source>
        <dbReference type="EMBL" id="KAF5543433.1"/>
    </source>
</evidence>
<dbReference type="GO" id="GO:0016705">
    <property type="term" value="F:oxidoreductase activity, acting on paired donors, with incorporation or reduction of molecular oxygen"/>
    <property type="evidence" value="ECO:0007669"/>
    <property type="project" value="InterPro"/>
</dbReference>
<dbReference type="InterPro" id="IPR036396">
    <property type="entry name" value="Cyt_P450_sf"/>
</dbReference>
<keyword evidence="3" id="KW-0560">Oxidoreductase</keyword>
<evidence type="ECO:0000256" key="2">
    <source>
        <dbReference type="ARBA" id="ARBA00022723"/>
    </source>
</evidence>
<keyword evidence="4 5" id="KW-0408">Iron</keyword>
<keyword evidence="5" id="KW-0349">Heme</keyword>
<comment type="cofactor">
    <cofactor evidence="5">
        <name>heme</name>
        <dbReference type="ChEBI" id="CHEBI:30413"/>
    </cofactor>
</comment>
<keyword evidence="6" id="KW-0472">Membrane</keyword>
<dbReference type="PANTHER" id="PTHR46300">
    <property type="entry name" value="P450, PUTATIVE (EUROFUNG)-RELATED-RELATED"/>
    <property type="match status" value="1"/>
</dbReference>
<protein>
    <submittedName>
        <fullName evidence="8">Cytochrome P450 monooxygenase</fullName>
    </submittedName>
</protein>
<dbReference type="Gene3D" id="3.40.50.1820">
    <property type="entry name" value="alpha/beta hydrolase"/>
    <property type="match status" value="1"/>
</dbReference>
<dbReference type="EMBL" id="JAAOAQ010000517">
    <property type="protein sequence ID" value="KAF5543433.1"/>
    <property type="molecule type" value="Genomic_DNA"/>
</dbReference>
<evidence type="ECO:0000256" key="5">
    <source>
        <dbReference type="PIRSR" id="PIRSR602401-1"/>
    </source>
</evidence>
<feature type="domain" description="Carboxylesterase type B" evidence="7">
    <location>
        <begin position="498"/>
        <end position="913"/>
    </location>
</feature>
<evidence type="ECO:0000313" key="9">
    <source>
        <dbReference type="Proteomes" id="UP000582016"/>
    </source>
</evidence>
<dbReference type="InterPro" id="IPR029058">
    <property type="entry name" value="AB_hydrolase_fold"/>
</dbReference>
<feature type="binding site" description="axial binding residue" evidence="5">
    <location>
        <position position="445"/>
    </location>
    <ligand>
        <name>heme</name>
        <dbReference type="ChEBI" id="CHEBI:30413"/>
    </ligand>
    <ligandPart>
        <name>Fe</name>
        <dbReference type="ChEBI" id="CHEBI:18248"/>
    </ligandPart>
</feature>
<evidence type="ECO:0000259" key="7">
    <source>
        <dbReference type="Pfam" id="PF00135"/>
    </source>
</evidence>
<keyword evidence="9" id="KW-1185">Reference proteome</keyword>
<dbReference type="InterPro" id="IPR002018">
    <property type="entry name" value="CarbesteraseB"/>
</dbReference>
<dbReference type="PRINTS" id="PR00385">
    <property type="entry name" value="P450"/>
</dbReference>
<keyword evidence="6" id="KW-0812">Transmembrane</keyword>
<feature type="transmembrane region" description="Helical" evidence="6">
    <location>
        <begin position="32"/>
        <end position="53"/>
    </location>
</feature>
<dbReference type="GO" id="GO:0020037">
    <property type="term" value="F:heme binding"/>
    <property type="evidence" value="ECO:0007669"/>
    <property type="project" value="InterPro"/>
</dbReference>
<reference evidence="8 9" key="1">
    <citation type="submission" date="2020-05" db="EMBL/GenBank/DDBJ databases">
        <title>Identification and distribution of gene clusters putatively required for synthesis of sphingolipid metabolism inhibitors in phylogenetically diverse species of the filamentous fungus Fusarium.</title>
        <authorList>
            <person name="Kim H.-S."/>
            <person name="Busman M."/>
            <person name="Brown D.W."/>
            <person name="Divon H."/>
            <person name="Uhlig S."/>
            <person name="Proctor R.H."/>
        </authorList>
    </citation>
    <scope>NUCLEOTIDE SEQUENCE [LARGE SCALE GENOMIC DNA]</scope>
    <source>
        <strain evidence="8 9">NRRL 13617</strain>
    </source>
</reference>
<gene>
    <name evidence="8" type="ORF">FPHYL_11288</name>
</gene>